<dbReference type="Gene3D" id="2.170.15.10">
    <property type="entry name" value="Proaerolysin, chain A, domain 3"/>
    <property type="match status" value="1"/>
</dbReference>
<dbReference type="EMBL" id="PVBS01000001">
    <property type="protein sequence ID" value="PRD56817.1"/>
    <property type="molecule type" value="Genomic_DNA"/>
</dbReference>
<protein>
    <submittedName>
        <fullName evidence="1">Uncharacterized protein</fullName>
    </submittedName>
</protein>
<proteinExistence type="predicted"/>
<dbReference type="OrthoDB" id="703896at2"/>
<dbReference type="RefSeq" id="WP_105724000.1">
    <property type="nucleotide sequence ID" value="NZ_PVBS01000001.1"/>
</dbReference>
<sequence>MVQTFALNYRQILLIVAISFLFLGSCSKESLDLEVNEDESILPHEYEMESLTYLLKDDDKIDTLKIKGGTEEFINPGNTLMEVQHVETFDDLVKTSFFEVNLKDGELPSDLNITGFKVNVPEIYYEDGTFSYYPEHFTISDREQREPYTPNSTFTFDLKVPAQSKLIFRKSIDRHAIICSFKLVIRNKTTGEKYNVEGKWHGILRYFNESFSINEEKLY</sequence>
<evidence type="ECO:0000313" key="1">
    <source>
        <dbReference type="EMBL" id="PRD56817.1"/>
    </source>
</evidence>
<gene>
    <name evidence="1" type="ORF">C5749_06225</name>
</gene>
<evidence type="ECO:0000313" key="2">
    <source>
        <dbReference type="Proteomes" id="UP000238642"/>
    </source>
</evidence>
<dbReference type="AlphaFoldDB" id="A0A2S9JU44"/>
<reference evidence="1 2" key="1">
    <citation type="submission" date="2018-02" db="EMBL/GenBank/DDBJ databases">
        <title>The draft genome of Sphingobacterium gobiense H7.</title>
        <authorList>
            <person name="Li L."/>
            <person name="Liu L."/>
            <person name="Zhang X."/>
            <person name="Wang T."/>
            <person name="Liang L."/>
        </authorList>
    </citation>
    <scope>NUCLEOTIDE SEQUENCE [LARGE SCALE GENOMIC DNA]</scope>
    <source>
        <strain evidence="1 2">ACCC 05757</strain>
    </source>
</reference>
<comment type="caution">
    <text evidence="1">The sequence shown here is derived from an EMBL/GenBank/DDBJ whole genome shotgun (WGS) entry which is preliminary data.</text>
</comment>
<dbReference type="Proteomes" id="UP000238642">
    <property type="component" value="Unassembled WGS sequence"/>
</dbReference>
<accession>A0A2S9JU44</accession>
<organism evidence="1 2">
    <name type="scientific">Sphingobacterium gobiense</name>
    <dbReference type="NCBI Taxonomy" id="1382456"/>
    <lineage>
        <taxon>Bacteria</taxon>
        <taxon>Pseudomonadati</taxon>
        <taxon>Bacteroidota</taxon>
        <taxon>Sphingobacteriia</taxon>
        <taxon>Sphingobacteriales</taxon>
        <taxon>Sphingobacteriaceae</taxon>
        <taxon>Sphingobacterium</taxon>
    </lineage>
</organism>
<keyword evidence="2" id="KW-1185">Reference proteome</keyword>
<name>A0A2S9JU44_9SPHI</name>